<feature type="signal peptide" evidence="2">
    <location>
        <begin position="1"/>
        <end position="22"/>
    </location>
</feature>
<dbReference type="CDD" id="cd07012">
    <property type="entry name" value="PBP2_Bug_TTT"/>
    <property type="match status" value="1"/>
</dbReference>
<keyword evidence="2" id="KW-0732">Signal</keyword>
<gene>
    <name evidence="3" type="ORF">JJQ90_14095</name>
</gene>
<dbReference type="InterPro" id="IPR005064">
    <property type="entry name" value="BUG"/>
</dbReference>
<organism evidence="3 4">
    <name type="scientific">Falsiroseomonas oleicola</name>
    <dbReference type="NCBI Taxonomy" id="2801474"/>
    <lineage>
        <taxon>Bacteria</taxon>
        <taxon>Pseudomonadati</taxon>
        <taxon>Pseudomonadota</taxon>
        <taxon>Alphaproteobacteria</taxon>
        <taxon>Acetobacterales</taxon>
        <taxon>Roseomonadaceae</taxon>
        <taxon>Falsiroseomonas</taxon>
    </lineage>
</organism>
<dbReference type="Pfam" id="PF03401">
    <property type="entry name" value="TctC"/>
    <property type="match status" value="1"/>
</dbReference>
<evidence type="ECO:0000256" key="2">
    <source>
        <dbReference type="SAM" id="SignalP"/>
    </source>
</evidence>
<keyword evidence="4" id="KW-1185">Reference proteome</keyword>
<name>A0ABS6H819_9PROT</name>
<dbReference type="EMBL" id="JAERQM010000004">
    <property type="protein sequence ID" value="MBU8544848.1"/>
    <property type="molecule type" value="Genomic_DNA"/>
</dbReference>
<sequence>MITRRLLTGTALSLAATATARADPAWPTRTIRMLVGSAAGGSQDLTARLVAPGISARLGQNVVVENKGGGAGMLTFEPVARATADGYTICTGNMGSLIINTITEPSLPIKPMDDLAPVSLVADVMTVLVVPASRPWRSVADLVAAARARPGQLSWAHPGVGSSPWLAGLLLDKDAGIETIQIPYRGGAPALVDVMAGRIDFCFATTPTALPQIRDGTLRALAAPTPERLALLPDVATMQQQGFRDFVVSGWFGIMTTKGTPPAVIEKLNRAINATTADPSVVATFEREGMAPLHSTAEEFARRGAAERAKWAPIALAAIERSRR</sequence>
<protein>
    <submittedName>
        <fullName evidence="3">Tripartite tricarboxylate transporter substrate binding protein</fullName>
    </submittedName>
</protein>
<dbReference type="PANTHER" id="PTHR42928">
    <property type="entry name" value="TRICARBOXYLATE-BINDING PROTEIN"/>
    <property type="match status" value="1"/>
</dbReference>
<feature type="chain" id="PRO_5046778956" evidence="2">
    <location>
        <begin position="23"/>
        <end position="324"/>
    </location>
</feature>
<dbReference type="Proteomes" id="UP000689967">
    <property type="component" value="Unassembled WGS sequence"/>
</dbReference>
<proteinExistence type="inferred from homology"/>
<dbReference type="PIRSF" id="PIRSF017082">
    <property type="entry name" value="YflP"/>
    <property type="match status" value="1"/>
</dbReference>
<evidence type="ECO:0000313" key="4">
    <source>
        <dbReference type="Proteomes" id="UP000689967"/>
    </source>
</evidence>
<comment type="caution">
    <text evidence="3">The sequence shown here is derived from an EMBL/GenBank/DDBJ whole genome shotgun (WGS) entry which is preliminary data.</text>
</comment>
<evidence type="ECO:0000256" key="1">
    <source>
        <dbReference type="ARBA" id="ARBA00006987"/>
    </source>
</evidence>
<dbReference type="PANTHER" id="PTHR42928:SF5">
    <property type="entry name" value="BLR1237 PROTEIN"/>
    <property type="match status" value="1"/>
</dbReference>
<evidence type="ECO:0000313" key="3">
    <source>
        <dbReference type="EMBL" id="MBU8544848.1"/>
    </source>
</evidence>
<accession>A0ABS6H819</accession>
<comment type="similarity">
    <text evidence="1">Belongs to the UPF0065 (bug) family.</text>
</comment>
<dbReference type="RefSeq" id="WP_216876455.1">
    <property type="nucleotide sequence ID" value="NZ_JAERQM010000004.1"/>
</dbReference>
<reference evidence="3 4" key="1">
    <citation type="submission" date="2021-01" db="EMBL/GenBank/DDBJ databases">
        <title>Roseomonas sp. nov, a bacterium isolated from an oil production mixture in Yumen Oilfield.</title>
        <authorList>
            <person name="Wu D."/>
        </authorList>
    </citation>
    <scope>NUCLEOTIDE SEQUENCE [LARGE SCALE GENOMIC DNA]</scope>
    <source>
        <strain evidence="3 4">ROY-5-3</strain>
    </source>
</reference>